<accession>A0ACC0VH46</accession>
<comment type="caution">
    <text evidence="1">The sequence shown here is derived from an EMBL/GenBank/DDBJ whole genome shotgun (WGS) entry which is preliminary data.</text>
</comment>
<dbReference type="Proteomes" id="UP001163324">
    <property type="component" value="Chromosome 1"/>
</dbReference>
<reference evidence="1" key="1">
    <citation type="submission" date="2022-10" db="EMBL/GenBank/DDBJ databases">
        <title>Complete Genome of Trichothecium roseum strain YXFP-22015, a Plant Pathogen Isolated from Citrus.</title>
        <authorList>
            <person name="Wang Y."/>
            <person name="Zhu L."/>
        </authorList>
    </citation>
    <scope>NUCLEOTIDE SEQUENCE</scope>
    <source>
        <strain evidence="1">YXFP-22015</strain>
    </source>
</reference>
<keyword evidence="2" id="KW-1185">Reference proteome</keyword>
<sequence>MPPKKEEEEEEEAAAATTPYREIRASYTDTHIVVYQAYKAAIADAAVSTQKLNASPDFRPGRMTWIKPSWGWMMYRSGYASKDPGQERVLAITMPREHFVGLLERAVLTSHGGESAPPPRRKEDGNRTGTGTGAGAGTGKDDGLNRVKSVDVKVQWDPERSAKLETLPHRSIQIGIPGALSETWARRWIAKIEDVTDKAKKLKDAIDERPDVTIQELTEMGLIPEERPFPVPLEVQERLQMGIPKEVSKRSKDGAKGAQRHKTTSTYE</sequence>
<gene>
    <name evidence="1" type="ORF">N3K66_001307</name>
</gene>
<name>A0ACC0VH46_9HYPO</name>
<protein>
    <submittedName>
        <fullName evidence="1">Uncharacterized protein</fullName>
    </submittedName>
</protein>
<dbReference type="EMBL" id="CM047940">
    <property type="protein sequence ID" value="KAI9904778.1"/>
    <property type="molecule type" value="Genomic_DNA"/>
</dbReference>
<evidence type="ECO:0000313" key="1">
    <source>
        <dbReference type="EMBL" id="KAI9904778.1"/>
    </source>
</evidence>
<evidence type="ECO:0000313" key="2">
    <source>
        <dbReference type="Proteomes" id="UP001163324"/>
    </source>
</evidence>
<organism evidence="1 2">
    <name type="scientific">Trichothecium roseum</name>
    <dbReference type="NCBI Taxonomy" id="47278"/>
    <lineage>
        <taxon>Eukaryota</taxon>
        <taxon>Fungi</taxon>
        <taxon>Dikarya</taxon>
        <taxon>Ascomycota</taxon>
        <taxon>Pezizomycotina</taxon>
        <taxon>Sordariomycetes</taxon>
        <taxon>Hypocreomycetidae</taxon>
        <taxon>Hypocreales</taxon>
        <taxon>Hypocreales incertae sedis</taxon>
        <taxon>Trichothecium</taxon>
    </lineage>
</organism>
<proteinExistence type="predicted"/>